<feature type="region of interest" description="Disordered" evidence="1">
    <location>
        <begin position="405"/>
        <end position="446"/>
    </location>
</feature>
<dbReference type="VEuPathDB" id="FungiDB:TRIVIDRAFT_65457"/>
<dbReference type="InParanoid" id="G9NA31"/>
<feature type="region of interest" description="Disordered" evidence="1">
    <location>
        <begin position="59"/>
        <end position="82"/>
    </location>
</feature>
<feature type="compositionally biased region" description="Basic and acidic residues" evidence="1">
    <location>
        <begin position="255"/>
        <end position="278"/>
    </location>
</feature>
<evidence type="ECO:0000313" key="3">
    <source>
        <dbReference type="Proteomes" id="UP000007115"/>
    </source>
</evidence>
<evidence type="ECO:0000256" key="1">
    <source>
        <dbReference type="SAM" id="MobiDB-lite"/>
    </source>
</evidence>
<comment type="caution">
    <text evidence="2">The sequence shown here is derived from an EMBL/GenBank/DDBJ whole genome shotgun (WGS) entry which is preliminary data.</text>
</comment>
<feature type="compositionally biased region" description="Basic and acidic residues" evidence="1">
    <location>
        <begin position="171"/>
        <end position="183"/>
    </location>
</feature>
<dbReference type="OrthoDB" id="2537141at2759"/>
<feature type="compositionally biased region" description="Basic and acidic residues" evidence="1">
    <location>
        <begin position="121"/>
        <end position="135"/>
    </location>
</feature>
<dbReference type="EMBL" id="ABDF02000090">
    <property type="protein sequence ID" value="EHK16798.1"/>
    <property type="molecule type" value="Genomic_DNA"/>
</dbReference>
<feature type="region of interest" description="Disordered" evidence="1">
    <location>
        <begin position="343"/>
        <end position="370"/>
    </location>
</feature>
<feature type="compositionally biased region" description="Basic residues" evidence="1">
    <location>
        <begin position="184"/>
        <end position="202"/>
    </location>
</feature>
<dbReference type="AlphaFoldDB" id="G9NA31"/>
<dbReference type="GeneID" id="25796718"/>
<sequence>MARHRHSPSPARSTVCRQDQCRHSAAALPCVSHGRCTCSRSDFIPSWLQHVQTSYNDTSPEVLHKASPGPEETTWHPNGIPTVRIQSSCGAGRYQPSDLFIQDTPLPSPLPAQTNHHRHYHEFEPSSDHDKDVHNRKGYSHTRTHVSTPPEVSSVERDVFEKRPRRKTRKDRYNTAKSKDVRSRKQQAKRSSTRVSKNGKLRSSREIMANFKSGAIANPNERITLKPSFTPGLFVNGRSSMPFTDLVFNDIPSPDEGRKAAESEQSPERTARKPKGDFDCQNEIEILANALRRLEEGCPPLQPSNARNSRATSITSSYDFQSIQRSITADSIDDETAALRANTMPRHGDSDSDGANDRLGGNNGSSPHRDNYKLHIRSIYSLSATTDPHSSDLVILDNVLPSDSRSIQEAQKESAARHRGLEARENSDERNLDSGTPTKPANYEDKGIMPLQSKSAESVESQIYEQPIYLPHVSERPNLKTEIKDIHHPHSDSSPAWLYDRHSTHHPLYPYSNSGLPSVGDFELSKTANTQSRVVCNADIPAQLDLSDRVVQLSREAYQDSNIFCSDSLHLIDDLPGESLREYIERMEREILGPGEASTPCIDDALLSPQGACQSQIPGVTYADAFSDARCSSTHLRGIGSDGHLSPRKLARPPIREEPCWPIRQYQRLPYPGENLDREVESDIASFWRPNHMMWC</sequence>
<evidence type="ECO:0000313" key="2">
    <source>
        <dbReference type="EMBL" id="EHK16798.1"/>
    </source>
</evidence>
<feature type="region of interest" description="Disordered" evidence="1">
    <location>
        <begin position="249"/>
        <end position="278"/>
    </location>
</feature>
<dbReference type="OMA" id="HPNGIPT"/>
<accession>G9NA31</accession>
<dbReference type="Proteomes" id="UP000007115">
    <property type="component" value="Unassembled WGS sequence"/>
</dbReference>
<name>G9NA31_HYPVG</name>
<proteinExistence type="predicted"/>
<protein>
    <submittedName>
        <fullName evidence="2">Uncharacterized protein</fullName>
    </submittedName>
</protein>
<dbReference type="RefSeq" id="XP_013950994.1">
    <property type="nucleotide sequence ID" value="XM_014095519.1"/>
</dbReference>
<feature type="region of interest" description="Disordered" evidence="1">
    <location>
        <begin position="94"/>
        <end position="202"/>
    </location>
</feature>
<dbReference type="HOGENOM" id="CLU_395902_0_0_1"/>
<feature type="compositionally biased region" description="Basic and acidic residues" evidence="1">
    <location>
        <begin position="410"/>
        <end position="432"/>
    </location>
</feature>
<keyword evidence="3" id="KW-1185">Reference proteome</keyword>
<organism evidence="2 3">
    <name type="scientific">Hypocrea virens (strain Gv29-8 / FGSC 10586)</name>
    <name type="common">Gliocladium virens</name>
    <name type="synonym">Trichoderma virens</name>
    <dbReference type="NCBI Taxonomy" id="413071"/>
    <lineage>
        <taxon>Eukaryota</taxon>
        <taxon>Fungi</taxon>
        <taxon>Dikarya</taxon>
        <taxon>Ascomycota</taxon>
        <taxon>Pezizomycotina</taxon>
        <taxon>Sordariomycetes</taxon>
        <taxon>Hypocreomycetidae</taxon>
        <taxon>Hypocreales</taxon>
        <taxon>Hypocreaceae</taxon>
        <taxon>Trichoderma</taxon>
    </lineage>
</organism>
<reference evidence="2 3" key="1">
    <citation type="journal article" date="2011" name="Genome Biol.">
        <title>Comparative genome sequence analysis underscores mycoparasitism as the ancestral life style of Trichoderma.</title>
        <authorList>
            <person name="Kubicek C.P."/>
            <person name="Herrera-Estrella A."/>
            <person name="Seidl-Seiboth V."/>
            <person name="Martinez D.A."/>
            <person name="Druzhinina I.S."/>
            <person name="Thon M."/>
            <person name="Zeilinger S."/>
            <person name="Casas-Flores S."/>
            <person name="Horwitz B.A."/>
            <person name="Mukherjee P.K."/>
            <person name="Mukherjee M."/>
            <person name="Kredics L."/>
            <person name="Alcaraz L.D."/>
            <person name="Aerts A."/>
            <person name="Antal Z."/>
            <person name="Atanasova L."/>
            <person name="Cervantes-Badillo M.G."/>
            <person name="Challacombe J."/>
            <person name="Chertkov O."/>
            <person name="McCluskey K."/>
            <person name="Coulpier F."/>
            <person name="Deshpande N."/>
            <person name="von Doehren H."/>
            <person name="Ebbole D.J."/>
            <person name="Esquivel-Naranjo E.U."/>
            <person name="Fekete E."/>
            <person name="Flipphi M."/>
            <person name="Glaser F."/>
            <person name="Gomez-Rodriguez E.Y."/>
            <person name="Gruber S."/>
            <person name="Han C."/>
            <person name="Henrissat B."/>
            <person name="Hermosa R."/>
            <person name="Hernandez-Onate M."/>
            <person name="Karaffa L."/>
            <person name="Kosti I."/>
            <person name="Le Crom S."/>
            <person name="Lindquist E."/>
            <person name="Lucas S."/>
            <person name="Luebeck M."/>
            <person name="Luebeck P.S."/>
            <person name="Margeot A."/>
            <person name="Metz B."/>
            <person name="Misra M."/>
            <person name="Nevalainen H."/>
            <person name="Omann M."/>
            <person name="Packer N."/>
            <person name="Perrone G."/>
            <person name="Uresti-Rivera E.E."/>
            <person name="Salamov A."/>
            <person name="Schmoll M."/>
            <person name="Seiboth B."/>
            <person name="Shapiro H."/>
            <person name="Sukno S."/>
            <person name="Tamayo-Ramos J.A."/>
            <person name="Tisch D."/>
            <person name="Wiest A."/>
            <person name="Wilkinson H.H."/>
            <person name="Zhang M."/>
            <person name="Coutinho P.M."/>
            <person name="Kenerley C.M."/>
            <person name="Monte E."/>
            <person name="Baker S.E."/>
            <person name="Grigoriev I.V."/>
        </authorList>
    </citation>
    <scope>NUCLEOTIDE SEQUENCE [LARGE SCALE GENOMIC DNA]</scope>
    <source>
        <strain evidence="3">Gv29-8 / FGSC 10586</strain>
    </source>
</reference>
<dbReference type="eggNOG" id="ENOG502SG1I">
    <property type="taxonomic scope" value="Eukaryota"/>
</dbReference>
<dbReference type="STRING" id="413071.G9NA31"/>
<gene>
    <name evidence="2" type="ORF">TRIVIDRAFT_65457</name>
</gene>